<dbReference type="EMBL" id="JBANRG010000011">
    <property type="protein sequence ID" value="KAK7462148.1"/>
    <property type="molecule type" value="Genomic_DNA"/>
</dbReference>
<keyword evidence="2" id="KW-1133">Transmembrane helix</keyword>
<keyword evidence="3" id="KW-0732">Signal</keyword>
<keyword evidence="5" id="KW-1185">Reference proteome</keyword>
<evidence type="ECO:0000313" key="4">
    <source>
        <dbReference type="EMBL" id="KAK7462148.1"/>
    </source>
</evidence>
<proteinExistence type="predicted"/>
<feature type="compositionally biased region" description="Basic and acidic residues" evidence="1">
    <location>
        <begin position="315"/>
        <end position="334"/>
    </location>
</feature>
<feature type="transmembrane region" description="Helical" evidence="2">
    <location>
        <begin position="224"/>
        <end position="245"/>
    </location>
</feature>
<evidence type="ECO:0000256" key="3">
    <source>
        <dbReference type="SAM" id="SignalP"/>
    </source>
</evidence>
<feature type="chain" id="PRO_5046071342" evidence="3">
    <location>
        <begin position="20"/>
        <end position="354"/>
    </location>
</feature>
<feature type="signal peptide" evidence="3">
    <location>
        <begin position="1"/>
        <end position="19"/>
    </location>
</feature>
<sequence>MKRFWSCAFFVLQSSLVRGLHFSTPPTATAGQSFTATWFGPPHTQFAIRIPSGSNGKLDDHDFVTTVSLSSGERSDTVALLAPATAGTFSVVAYEGPKLSRVGGSSPIKVVAAEDNVGEQSPDSEDTSSSGDESSTAISQKSISWSSTSTQLPGGTITTVTTTTAPYVSEASSVSDSQASVPLVVASQLNNSASVTRPTSTSQTNGNGTQGPPASSDGSKSNNLVLVLLAVIIGIIILTILLFLYRRHRKRKEISDENSDWASCMEYSNKYNKRSSKYSSWNGSSIGPSDSISQAHVPSSRPFIPTTLVSTEYSEGHDSTTLLSDEKGYQKGDYKGSGIESESDYTYLPVLTRT</sequence>
<keyword evidence="2" id="KW-0812">Transmembrane</keyword>
<feature type="region of interest" description="Disordered" evidence="1">
    <location>
        <begin position="192"/>
        <end position="218"/>
    </location>
</feature>
<feature type="compositionally biased region" description="Low complexity" evidence="1">
    <location>
        <begin position="127"/>
        <end position="157"/>
    </location>
</feature>
<keyword evidence="2" id="KW-0472">Membrane</keyword>
<accession>A0ABR1JL13</accession>
<evidence type="ECO:0000256" key="2">
    <source>
        <dbReference type="SAM" id="Phobius"/>
    </source>
</evidence>
<feature type="region of interest" description="Disordered" evidence="1">
    <location>
        <begin position="113"/>
        <end position="157"/>
    </location>
</feature>
<dbReference type="Proteomes" id="UP001498398">
    <property type="component" value="Unassembled WGS sequence"/>
</dbReference>
<gene>
    <name evidence="4" type="ORF">VKT23_007751</name>
</gene>
<reference evidence="4 5" key="1">
    <citation type="submission" date="2024-01" db="EMBL/GenBank/DDBJ databases">
        <title>A draft genome for the cacao thread blight pathogen Marasmiellus scandens.</title>
        <authorList>
            <person name="Baruah I.K."/>
            <person name="Leung J."/>
            <person name="Bukari Y."/>
            <person name="Amoako-Attah I."/>
            <person name="Meinhardt L.W."/>
            <person name="Bailey B.A."/>
            <person name="Cohen S.P."/>
        </authorList>
    </citation>
    <scope>NUCLEOTIDE SEQUENCE [LARGE SCALE GENOMIC DNA]</scope>
    <source>
        <strain evidence="4 5">GH-19</strain>
    </source>
</reference>
<evidence type="ECO:0000313" key="5">
    <source>
        <dbReference type="Proteomes" id="UP001498398"/>
    </source>
</evidence>
<feature type="region of interest" description="Disordered" evidence="1">
    <location>
        <begin position="315"/>
        <end position="354"/>
    </location>
</feature>
<protein>
    <submittedName>
        <fullName evidence="4">Uncharacterized protein</fullName>
    </submittedName>
</protein>
<evidence type="ECO:0000256" key="1">
    <source>
        <dbReference type="SAM" id="MobiDB-lite"/>
    </source>
</evidence>
<organism evidence="4 5">
    <name type="scientific">Marasmiellus scandens</name>
    <dbReference type="NCBI Taxonomy" id="2682957"/>
    <lineage>
        <taxon>Eukaryota</taxon>
        <taxon>Fungi</taxon>
        <taxon>Dikarya</taxon>
        <taxon>Basidiomycota</taxon>
        <taxon>Agaricomycotina</taxon>
        <taxon>Agaricomycetes</taxon>
        <taxon>Agaricomycetidae</taxon>
        <taxon>Agaricales</taxon>
        <taxon>Marasmiineae</taxon>
        <taxon>Omphalotaceae</taxon>
        <taxon>Marasmiellus</taxon>
    </lineage>
</organism>
<comment type="caution">
    <text evidence="4">The sequence shown here is derived from an EMBL/GenBank/DDBJ whole genome shotgun (WGS) entry which is preliminary data.</text>
</comment>
<name>A0ABR1JL13_9AGAR</name>